<gene>
    <name evidence="1" type="ORF">THF1D04_50271</name>
</gene>
<dbReference type="Proteomes" id="UP001295420">
    <property type="component" value="Unassembled WGS sequence"/>
</dbReference>
<dbReference type="AlphaFoldDB" id="A0AAU9QAR5"/>
<organism evidence="1 2">
    <name type="scientific">Vibrio owensii</name>
    <dbReference type="NCBI Taxonomy" id="696485"/>
    <lineage>
        <taxon>Bacteria</taxon>
        <taxon>Pseudomonadati</taxon>
        <taxon>Pseudomonadota</taxon>
        <taxon>Gammaproteobacteria</taxon>
        <taxon>Vibrionales</taxon>
        <taxon>Vibrionaceae</taxon>
        <taxon>Vibrio</taxon>
    </lineage>
</organism>
<protein>
    <submittedName>
        <fullName evidence="1">Uncharacterized protein</fullName>
    </submittedName>
</protein>
<evidence type="ECO:0000313" key="2">
    <source>
        <dbReference type="Proteomes" id="UP001295420"/>
    </source>
</evidence>
<reference evidence="1" key="1">
    <citation type="submission" date="2022-01" db="EMBL/GenBank/DDBJ databases">
        <authorList>
            <person name="Lagorce A."/>
        </authorList>
    </citation>
    <scope>NUCLEOTIDE SEQUENCE</scope>
    <source>
        <strain evidence="1">Th15_F1_D04</strain>
    </source>
</reference>
<comment type="caution">
    <text evidence="1">The sequence shown here is derived from an EMBL/GenBank/DDBJ whole genome shotgun (WGS) entry which is preliminary data.</text>
</comment>
<sequence>MAVCLLKLPQSMLRIFIGLMGGSRHPSPLSLLIHTDLRLPSSQRYNHIHSG</sequence>
<name>A0AAU9QAR5_9VIBR</name>
<proteinExistence type="predicted"/>
<accession>A0AAU9QAR5</accession>
<dbReference type="EMBL" id="CAKMTQ010000045">
    <property type="protein sequence ID" value="CAH1538363.1"/>
    <property type="molecule type" value="Genomic_DNA"/>
</dbReference>
<evidence type="ECO:0000313" key="1">
    <source>
        <dbReference type="EMBL" id="CAH1538363.1"/>
    </source>
</evidence>